<accession>A0A5A7P7D2</accession>
<gene>
    <name evidence="1" type="ORF">STAS_04552</name>
</gene>
<dbReference type="EMBL" id="BKCP01003002">
    <property type="protein sequence ID" value="GER28743.1"/>
    <property type="molecule type" value="Genomic_DNA"/>
</dbReference>
<dbReference type="AlphaFoldDB" id="A0A5A7P7D2"/>
<dbReference type="Proteomes" id="UP000325081">
    <property type="component" value="Unassembled WGS sequence"/>
</dbReference>
<name>A0A5A7P7D2_STRAF</name>
<protein>
    <submittedName>
        <fullName evidence="1">Replication protein A</fullName>
    </submittedName>
</protein>
<reference evidence="2" key="1">
    <citation type="journal article" date="2019" name="Curr. Biol.">
        <title>Genome Sequence of Striga asiatica Provides Insight into the Evolution of Plant Parasitism.</title>
        <authorList>
            <person name="Yoshida S."/>
            <person name="Kim S."/>
            <person name="Wafula E.K."/>
            <person name="Tanskanen J."/>
            <person name="Kim Y.M."/>
            <person name="Honaas L."/>
            <person name="Yang Z."/>
            <person name="Spallek T."/>
            <person name="Conn C.E."/>
            <person name="Ichihashi Y."/>
            <person name="Cheong K."/>
            <person name="Cui S."/>
            <person name="Der J.P."/>
            <person name="Gundlach H."/>
            <person name="Jiao Y."/>
            <person name="Hori C."/>
            <person name="Ishida J.K."/>
            <person name="Kasahara H."/>
            <person name="Kiba T."/>
            <person name="Kim M.S."/>
            <person name="Koo N."/>
            <person name="Laohavisit A."/>
            <person name="Lee Y.H."/>
            <person name="Lumba S."/>
            <person name="McCourt P."/>
            <person name="Mortimer J.C."/>
            <person name="Mutuku J.M."/>
            <person name="Nomura T."/>
            <person name="Sasaki-Sekimoto Y."/>
            <person name="Seto Y."/>
            <person name="Wang Y."/>
            <person name="Wakatake T."/>
            <person name="Sakakibara H."/>
            <person name="Demura T."/>
            <person name="Yamaguchi S."/>
            <person name="Yoneyama K."/>
            <person name="Manabe R.I."/>
            <person name="Nelson D.C."/>
            <person name="Schulman A.H."/>
            <person name="Timko M.P."/>
            <person name="dePamphilis C.W."/>
            <person name="Choi D."/>
            <person name="Shirasu K."/>
        </authorList>
    </citation>
    <scope>NUCLEOTIDE SEQUENCE [LARGE SCALE GENOMIC DNA]</scope>
    <source>
        <strain evidence="2">cv. UVA1</strain>
    </source>
</reference>
<proteinExistence type="predicted"/>
<evidence type="ECO:0000313" key="2">
    <source>
        <dbReference type="Proteomes" id="UP000325081"/>
    </source>
</evidence>
<sequence>MNIRGGNWDSPLEHNGTRLNACGLATYCSWLGFATTIGGCTGMNRGSPRLRASVRGGSNDGGTNHINNKGRKKKKIKINYLRQPFIILCISHNDVKPIRVPLFNLHHKTQQRITESTLWRVKLNDRSTFPAR</sequence>
<keyword evidence="2" id="KW-1185">Reference proteome</keyword>
<comment type="caution">
    <text evidence="1">The sequence shown here is derived from an EMBL/GenBank/DDBJ whole genome shotgun (WGS) entry which is preliminary data.</text>
</comment>
<evidence type="ECO:0000313" key="1">
    <source>
        <dbReference type="EMBL" id="GER28743.1"/>
    </source>
</evidence>
<organism evidence="1 2">
    <name type="scientific">Striga asiatica</name>
    <name type="common">Asiatic witchweed</name>
    <name type="synonym">Buchnera asiatica</name>
    <dbReference type="NCBI Taxonomy" id="4170"/>
    <lineage>
        <taxon>Eukaryota</taxon>
        <taxon>Viridiplantae</taxon>
        <taxon>Streptophyta</taxon>
        <taxon>Embryophyta</taxon>
        <taxon>Tracheophyta</taxon>
        <taxon>Spermatophyta</taxon>
        <taxon>Magnoliopsida</taxon>
        <taxon>eudicotyledons</taxon>
        <taxon>Gunneridae</taxon>
        <taxon>Pentapetalae</taxon>
        <taxon>asterids</taxon>
        <taxon>lamiids</taxon>
        <taxon>Lamiales</taxon>
        <taxon>Orobanchaceae</taxon>
        <taxon>Buchnereae</taxon>
        <taxon>Striga</taxon>
    </lineage>
</organism>